<dbReference type="EMBL" id="CABIJS010000666">
    <property type="protein sequence ID" value="VUZ54708.1"/>
    <property type="molecule type" value="Genomic_DNA"/>
</dbReference>
<dbReference type="AlphaFoldDB" id="A0A564Z766"/>
<organism evidence="1 2">
    <name type="scientific">Hymenolepis diminuta</name>
    <name type="common">Rat tapeworm</name>
    <dbReference type="NCBI Taxonomy" id="6216"/>
    <lineage>
        <taxon>Eukaryota</taxon>
        <taxon>Metazoa</taxon>
        <taxon>Spiralia</taxon>
        <taxon>Lophotrochozoa</taxon>
        <taxon>Platyhelminthes</taxon>
        <taxon>Cestoda</taxon>
        <taxon>Eucestoda</taxon>
        <taxon>Cyclophyllidea</taxon>
        <taxon>Hymenolepididae</taxon>
        <taxon>Hymenolepis</taxon>
    </lineage>
</organism>
<dbReference type="Proteomes" id="UP000321570">
    <property type="component" value="Unassembled WGS sequence"/>
</dbReference>
<proteinExistence type="predicted"/>
<keyword evidence="2" id="KW-1185">Reference proteome</keyword>
<protein>
    <submittedName>
        <fullName evidence="1">Uncharacterized protein</fullName>
    </submittedName>
</protein>
<accession>A0A564Z766</accession>
<sequence>MKKHALILSIKANQRNLDIARFLKVVRSFVCKVRKELPNENSGDGLAVTSKRKQHCQRSADLFRTPEFVIRVHGMIFPMIFKCLKEQ</sequence>
<name>A0A564Z766_HYMDI</name>
<gene>
    <name evidence="1" type="ORF">WMSIL1_LOCUS12936</name>
</gene>
<evidence type="ECO:0000313" key="1">
    <source>
        <dbReference type="EMBL" id="VUZ54708.1"/>
    </source>
</evidence>
<evidence type="ECO:0000313" key="2">
    <source>
        <dbReference type="Proteomes" id="UP000321570"/>
    </source>
</evidence>
<reference evidence="1 2" key="1">
    <citation type="submission" date="2019-07" db="EMBL/GenBank/DDBJ databases">
        <authorList>
            <person name="Jastrzebski P J."/>
            <person name="Paukszto L."/>
            <person name="Jastrzebski P J."/>
        </authorList>
    </citation>
    <scope>NUCLEOTIDE SEQUENCE [LARGE SCALE GENOMIC DNA]</scope>
    <source>
        <strain evidence="1 2">WMS-il1</strain>
    </source>
</reference>